<reference evidence="6 7" key="2">
    <citation type="submission" date="2019-02" db="EMBL/GenBank/DDBJ databases">
        <title>'Lichenibacterium ramalinii' gen. nov. sp. nov., 'Lichenibacterium minor' gen. nov. sp. nov.</title>
        <authorList>
            <person name="Pankratov T."/>
        </authorList>
    </citation>
    <scope>NUCLEOTIDE SEQUENCE [LARGE SCALE GENOMIC DNA]</scope>
    <source>
        <strain evidence="6 7">RmlP001</strain>
    </source>
</reference>
<evidence type="ECO:0000313" key="6">
    <source>
        <dbReference type="EMBL" id="RYB04666.1"/>
    </source>
</evidence>
<feature type="domain" description="HTH araC/xylS-type" evidence="5">
    <location>
        <begin position="216"/>
        <end position="314"/>
    </location>
</feature>
<dbReference type="GO" id="GO:0003700">
    <property type="term" value="F:DNA-binding transcription factor activity"/>
    <property type="evidence" value="ECO:0007669"/>
    <property type="project" value="InterPro"/>
</dbReference>
<organism evidence="6 7">
    <name type="scientific">Lichenibacterium ramalinae</name>
    <dbReference type="NCBI Taxonomy" id="2316527"/>
    <lineage>
        <taxon>Bacteria</taxon>
        <taxon>Pseudomonadati</taxon>
        <taxon>Pseudomonadota</taxon>
        <taxon>Alphaproteobacteria</taxon>
        <taxon>Hyphomicrobiales</taxon>
        <taxon>Lichenihabitantaceae</taxon>
        <taxon>Lichenibacterium</taxon>
    </lineage>
</organism>
<protein>
    <submittedName>
        <fullName evidence="6">AraC family transcriptional regulator</fullName>
    </submittedName>
</protein>
<dbReference type="InterPro" id="IPR009057">
    <property type="entry name" value="Homeodomain-like_sf"/>
</dbReference>
<dbReference type="PANTHER" id="PTHR43280">
    <property type="entry name" value="ARAC-FAMILY TRANSCRIPTIONAL REGULATOR"/>
    <property type="match status" value="1"/>
</dbReference>
<evidence type="ECO:0000256" key="2">
    <source>
        <dbReference type="ARBA" id="ARBA00023125"/>
    </source>
</evidence>
<dbReference type="SUPFAM" id="SSF46689">
    <property type="entry name" value="Homeodomain-like"/>
    <property type="match status" value="1"/>
</dbReference>
<dbReference type="InterPro" id="IPR018062">
    <property type="entry name" value="HTH_AraC-typ_CS"/>
</dbReference>
<dbReference type="Pfam" id="PF12833">
    <property type="entry name" value="HTH_18"/>
    <property type="match status" value="1"/>
</dbReference>
<name>A0A4Q2RD24_9HYPH</name>
<evidence type="ECO:0000256" key="3">
    <source>
        <dbReference type="ARBA" id="ARBA00023163"/>
    </source>
</evidence>
<proteinExistence type="predicted"/>
<evidence type="ECO:0000256" key="4">
    <source>
        <dbReference type="SAM" id="MobiDB-lite"/>
    </source>
</evidence>
<dbReference type="EMBL" id="QYBC01000009">
    <property type="protein sequence ID" value="RYB04666.1"/>
    <property type="molecule type" value="Genomic_DNA"/>
</dbReference>
<dbReference type="InterPro" id="IPR018060">
    <property type="entry name" value="HTH_AraC"/>
</dbReference>
<dbReference type="PROSITE" id="PS00041">
    <property type="entry name" value="HTH_ARAC_FAMILY_1"/>
    <property type="match status" value="1"/>
</dbReference>
<dbReference type="PANTHER" id="PTHR43280:SF27">
    <property type="entry name" value="TRANSCRIPTIONAL REGULATOR MTLR"/>
    <property type="match status" value="1"/>
</dbReference>
<evidence type="ECO:0000256" key="1">
    <source>
        <dbReference type="ARBA" id="ARBA00023015"/>
    </source>
</evidence>
<dbReference type="PROSITE" id="PS01124">
    <property type="entry name" value="HTH_ARAC_FAMILY_2"/>
    <property type="match status" value="1"/>
</dbReference>
<gene>
    <name evidence="6" type="ORF">D3272_12010</name>
</gene>
<dbReference type="SMART" id="SM00342">
    <property type="entry name" value="HTH_ARAC"/>
    <property type="match status" value="1"/>
</dbReference>
<dbReference type="OrthoDB" id="9816011at2"/>
<dbReference type="AlphaFoldDB" id="A0A4Q2RD24"/>
<evidence type="ECO:0000313" key="7">
    <source>
        <dbReference type="Proteomes" id="UP000289411"/>
    </source>
</evidence>
<evidence type="ECO:0000259" key="5">
    <source>
        <dbReference type="PROSITE" id="PS01124"/>
    </source>
</evidence>
<dbReference type="PRINTS" id="PR00032">
    <property type="entry name" value="HTHARAC"/>
</dbReference>
<comment type="caution">
    <text evidence="6">The sequence shown here is derived from an EMBL/GenBank/DDBJ whole genome shotgun (WGS) entry which is preliminary data.</text>
</comment>
<dbReference type="GO" id="GO:0043565">
    <property type="term" value="F:sequence-specific DNA binding"/>
    <property type="evidence" value="ECO:0007669"/>
    <property type="project" value="InterPro"/>
</dbReference>
<feature type="region of interest" description="Disordered" evidence="4">
    <location>
        <begin position="1"/>
        <end position="30"/>
    </location>
</feature>
<dbReference type="CDD" id="cd06976">
    <property type="entry name" value="cupin_MtlR-like_N"/>
    <property type="match status" value="1"/>
</dbReference>
<reference evidence="6 7" key="1">
    <citation type="submission" date="2018-09" db="EMBL/GenBank/DDBJ databases">
        <authorList>
            <person name="Grouzdev D.S."/>
            <person name="Krutkina M.S."/>
        </authorList>
    </citation>
    <scope>NUCLEOTIDE SEQUENCE [LARGE SCALE GENOMIC DNA]</scope>
    <source>
        <strain evidence="6 7">RmlP001</strain>
    </source>
</reference>
<keyword evidence="3" id="KW-0804">Transcription</keyword>
<feature type="compositionally biased region" description="Basic and acidic residues" evidence="4">
    <location>
        <begin position="15"/>
        <end position="24"/>
    </location>
</feature>
<dbReference type="InterPro" id="IPR020449">
    <property type="entry name" value="Tscrpt_reg_AraC-type_HTH"/>
</dbReference>
<accession>A0A4Q2RD24</accession>
<dbReference type="Proteomes" id="UP000289411">
    <property type="component" value="Unassembled WGS sequence"/>
</dbReference>
<keyword evidence="1" id="KW-0805">Transcription regulation</keyword>
<keyword evidence="2" id="KW-0238">DNA-binding</keyword>
<dbReference type="Gene3D" id="1.10.10.60">
    <property type="entry name" value="Homeodomain-like"/>
    <property type="match status" value="2"/>
</dbReference>
<sequence>MPQRPLGTAGGRGGVRSEGRRRGSVEASGRAAGTPVYERVVTGEAETFLWRCDDYPWERNVWNVHPEIEIHLVRHAAGVALVGDHIGAFEPGHLALVGGGLPHDWVTPTRPGEVIRGRDIVVQFLPGRLRAAAALLPEMAEIDRLLTEAARGLAFHGETRRRGAELMEAMEGAAGLDRLALFLRLLRTLASGGERQFLSSDGFTPSTDHRALDAAAAASGFIVENFRTDIRLGDLACHLGMSEWACSRFLKKTCGNSFTDMLAQLRIGHACKLLSETDLPVTDVCFEIGYGNVSNFNRVFRLQRGLTPSAYRRLARNRRRAPAAGDGPGRCCLAAS</sequence>
<keyword evidence="7" id="KW-1185">Reference proteome</keyword>